<dbReference type="Pfam" id="PF00990">
    <property type="entry name" value="GGDEF"/>
    <property type="match status" value="1"/>
</dbReference>
<dbReference type="GO" id="GO:0071111">
    <property type="term" value="F:cyclic-guanylate-specific phosphodiesterase activity"/>
    <property type="evidence" value="ECO:0007669"/>
    <property type="project" value="InterPro"/>
</dbReference>
<sequence length="584" mass="65032">MMQILATEDFYKSAQGLLHLATQLISANTVFVAINDRVTNRIILAQNRDQVLIEEGLLPFVDAYCHHVCANDNVLSISNTATHPLTSAMRLTASIGPAAFIGAPIMLKNGAHMGTVCALNPLPHEFRRVDEEILMASAQFLGHVADLEYQTYIDSTTKTFTQAYLERAFARWPLSTRDPVSALVVHIPLVELIRGLKGFTLRDRLLAQVSQRIRHALPEEDILARISETEFAVLTRAGDSEATTRAHAIIRHFRDPIEVEAQHFVLSPSIGIATAPTSADNLPDLIQHATITAYLARQEHTSRVRNHHPKEEASAAHRLEIASRLPRAHQNGEFSLHYQPKYVVSDERPLVSAEALIRWQQPDESWISPSDFIPVAEATGFIAPLGRWALREACRQTKHWQDLGYPRIVISVNISPRQFELDQVDHMIQETLQETRLDPHWLAIEITEGLLVQNSAAVAETLNRIRQLGVSIAIDDFGKGFSSLAYLGTFEPHALKIDQAFIADMLKNPKYYAIVAATINMAHDLDMNVVAEGVETEAQWNALEALHCDVAQGYLRGRPVPADVFESTHLAPNRKIVPLGSSPK</sequence>
<dbReference type="InterPro" id="IPR043128">
    <property type="entry name" value="Rev_trsase/Diguanyl_cyclase"/>
</dbReference>
<dbReference type="InterPro" id="IPR001633">
    <property type="entry name" value="EAL_dom"/>
</dbReference>
<dbReference type="Proteomes" id="UP000533476">
    <property type="component" value="Unassembled WGS sequence"/>
</dbReference>
<dbReference type="InterPro" id="IPR003018">
    <property type="entry name" value="GAF"/>
</dbReference>
<dbReference type="Pfam" id="PF01590">
    <property type="entry name" value="GAF"/>
    <property type="match status" value="1"/>
</dbReference>
<evidence type="ECO:0000313" key="3">
    <source>
        <dbReference type="EMBL" id="NMP23289.1"/>
    </source>
</evidence>
<dbReference type="PANTHER" id="PTHR33121">
    <property type="entry name" value="CYCLIC DI-GMP PHOSPHODIESTERASE PDEF"/>
    <property type="match status" value="1"/>
</dbReference>
<reference evidence="3 4" key="1">
    <citation type="submission" date="2020-04" db="EMBL/GenBank/DDBJ databases">
        <authorList>
            <person name="Zhang R."/>
            <person name="Schippers A."/>
        </authorList>
    </citation>
    <scope>NUCLEOTIDE SEQUENCE [LARGE SCALE GENOMIC DNA]</scope>
    <source>
        <strain evidence="3 4">DSM 109850</strain>
    </source>
</reference>
<dbReference type="Pfam" id="PF00563">
    <property type="entry name" value="EAL"/>
    <property type="match status" value="1"/>
</dbReference>
<dbReference type="CDD" id="cd01948">
    <property type="entry name" value="EAL"/>
    <property type="match status" value="1"/>
</dbReference>
<protein>
    <submittedName>
        <fullName evidence="3">EAL domain-containing protein</fullName>
    </submittedName>
</protein>
<dbReference type="InterPro" id="IPR029016">
    <property type="entry name" value="GAF-like_dom_sf"/>
</dbReference>
<dbReference type="InterPro" id="IPR029787">
    <property type="entry name" value="Nucleotide_cyclase"/>
</dbReference>
<keyword evidence="4" id="KW-1185">Reference proteome</keyword>
<dbReference type="InterPro" id="IPR035919">
    <property type="entry name" value="EAL_sf"/>
</dbReference>
<evidence type="ECO:0000259" key="2">
    <source>
        <dbReference type="PROSITE" id="PS50887"/>
    </source>
</evidence>
<dbReference type="EMBL" id="JABBVZ010000046">
    <property type="protein sequence ID" value="NMP23289.1"/>
    <property type="molecule type" value="Genomic_DNA"/>
</dbReference>
<organism evidence="3 4">
    <name type="scientific">Sulfobacillus harzensis</name>
    <dbReference type="NCBI Taxonomy" id="2729629"/>
    <lineage>
        <taxon>Bacteria</taxon>
        <taxon>Bacillati</taxon>
        <taxon>Bacillota</taxon>
        <taxon>Clostridia</taxon>
        <taxon>Eubacteriales</taxon>
        <taxon>Clostridiales Family XVII. Incertae Sedis</taxon>
        <taxon>Sulfobacillus</taxon>
    </lineage>
</organism>
<dbReference type="SMART" id="SM00052">
    <property type="entry name" value="EAL"/>
    <property type="match status" value="1"/>
</dbReference>
<dbReference type="SMART" id="SM00267">
    <property type="entry name" value="GGDEF"/>
    <property type="match status" value="1"/>
</dbReference>
<evidence type="ECO:0000259" key="1">
    <source>
        <dbReference type="PROSITE" id="PS50883"/>
    </source>
</evidence>
<dbReference type="PROSITE" id="PS50883">
    <property type="entry name" value="EAL"/>
    <property type="match status" value="1"/>
</dbReference>
<dbReference type="Gene3D" id="3.30.450.40">
    <property type="match status" value="1"/>
</dbReference>
<feature type="domain" description="EAL" evidence="1">
    <location>
        <begin position="318"/>
        <end position="573"/>
    </location>
</feature>
<dbReference type="PROSITE" id="PS50887">
    <property type="entry name" value="GGDEF"/>
    <property type="match status" value="1"/>
</dbReference>
<dbReference type="AlphaFoldDB" id="A0A7Y0L7D5"/>
<evidence type="ECO:0000313" key="4">
    <source>
        <dbReference type="Proteomes" id="UP000533476"/>
    </source>
</evidence>
<dbReference type="Gene3D" id="3.20.20.450">
    <property type="entry name" value="EAL domain"/>
    <property type="match status" value="1"/>
</dbReference>
<dbReference type="NCBIfam" id="TIGR00254">
    <property type="entry name" value="GGDEF"/>
    <property type="match status" value="1"/>
</dbReference>
<dbReference type="InterPro" id="IPR050706">
    <property type="entry name" value="Cyclic-di-GMP_PDE-like"/>
</dbReference>
<accession>A0A7Y0L7D5</accession>
<dbReference type="SUPFAM" id="SSF141868">
    <property type="entry name" value="EAL domain-like"/>
    <property type="match status" value="1"/>
</dbReference>
<gene>
    <name evidence="3" type="ORF">HIJ39_13165</name>
</gene>
<dbReference type="Gene3D" id="3.30.70.270">
    <property type="match status" value="1"/>
</dbReference>
<dbReference type="InterPro" id="IPR000160">
    <property type="entry name" value="GGDEF_dom"/>
</dbReference>
<proteinExistence type="predicted"/>
<comment type="caution">
    <text evidence="3">The sequence shown here is derived from an EMBL/GenBank/DDBJ whole genome shotgun (WGS) entry which is preliminary data.</text>
</comment>
<dbReference type="CDD" id="cd01949">
    <property type="entry name" value="GGDEF"/>
    <property type="match status" value="1"/>
</dbReference>
<feature type="domain" description="GGDEF" evidence="2">
    <location>
        <begin position="178"/>
        <end position="309"/>
    </location>
</feature>
<name>A0A7Y0L7D5_9FIRM</name>
<dbReference type="RefSeq" id="WP_169100427.1">
    <property type="nucleotide sequence ID" value="NZ_JABBVZ010000046.1"/>
</dbReference>
<dbReference type="SUPFAM" id="SSF55781">
    <property type="entry name" value="GAF domain-like"/>
    <property type="match status" value="1"/>
</dbReference>
<dbReference type="SUPFAM" id="SSF55073">
    <property type="entry name" value="Nucleotide cyclase"/>
    <property type="match status" value="1"/>
</dbReference>
<dbReference type="PANTHER" id="PTHR33121:SF70">
    <property type="entry name" value="SIGNALING PROTEIN YKOW"/>
    <property type="match status" value="1"/>
</dbReference>